<evidence type="ECO:0000313" key="2">
    <source>
        <dbReference type="EMBL" id="GEP08373.1"/>
    </source>
</evidence>
<gene>
    <name evidence="2" type="ORF">MGN01_02180</name>
</gene>
<evidence type="ECO:0000256" key="1">
    <source>
        <dbReference type="SAM" id="MobiDB-lite"/>
    </source>
</evidence>
<keyword evidence="3" id="KW-1185">Reference proteome</keyword>
<proteinExistence type="predicted"/>
<name>A0A512JEK0_9HYPH</name>
<sequence>MAEIINLNQFRKARDKAEKQARAAENRIVFGRSKKAKTLAEKEAAIESERLEGHRLKKPDEE</sequence>
<protein>
    <recommendedName>
        <fullName evidence="4">DUF4169 domain-containing protein</fullName>
    </recommendedName>
</protein>
<feature type="region of interest" description="Disordered" evidence="1">
    <location>
        <begin position="41"/>
        <end position="62"/>
    </location>
</feature>
<accession>A0A512JEK0</accession>
<evidence type="ECO:0000313" key="3">
    <source>
        <dbReference type="Proteomes" id="UP000321750"/>
    </source>
</evidence>
<dbReference type="InterPro" id="IPR025227">
    <property type="entry name" value="DUF4169"/>
</dbReference>
<dbReference type="Pfam" id="PF13770">
    <property type="entry name" value="DUF4169"/>
    <property type="match status" value="1"/>
</dbReference>
<organism evidence="2 3">
    <name type="scientific">Methylobacterium gnaphalii</name>
    <dbReference type="NCBI Taxonomy" id="1010610"/>
    <lineage>
        <taxon>Bacteria</taxon>
        <taxon>Pseudomonadati</taxon>
        <taxon>Pseudomonadota</taxon>
        <taxon>Alphaproteobacteria</taxon>
        <taxon>Hyphomicrobiales</taxon>
        <taxon>Methylobacteriaceae</taxon>
        <taxon>Methylobacterium</taxon>
    </lineage>
</organism>
<dbReference type="OrthoDB" id="7173889at2"/>
<evidence type="ECO:0008006" key="4">
    <source>
        <dbReference type="Google" id="ProtNLM"/>
    </source>
</evidence>
<dbReference type="Proteomes" id="UP000321750">
    <property type="component" value="Unassembled WGS sequence"/>
</dbReference>
<comment type="caution">
    <text evidence="2">The sequence shown here is derived from an EMBL/GenBank/DDBJ whole genome shotgun (WGS) entry which is preliminary data.</text>
</comment>
<dbReference type="EMBL" id="BJZV01000001">
    <property type="protein sequence ID" value="GEP08373.1"/>
    <property type="molecule type" value="Genomic_DNA"/>
</dbReference>
<dbReference type="AlphaFoldDB" id="A0A512JEK0"/>
<reference evidence="2 3" key="1">
    <citation type="submission" date="2019-07" db="EMBL/GenBank/DDBJ databases">
        <title>Whole genome shotgun sequence of Methylobacterium gnaphalii NBRC 107716.</title>
        <authorList>
            <person name="Hosoyama A."/>
            <person name="Uohara A."/>
            <person name="Ohji S."/>
            <person name="Ichikawa N."/>
        </authorList>
    </citation>
    <scope>NUCLEOTIDE SEQUENCE [LARGE SCALE GENOMIC DNA]</scope>
    <source>
        <strain evidence="2 3">NBRC 107716</strain>
    </source>
</reference>
<dbReference type="RefSeq" id="WP_147044722.1">
    <property type="nucleotide sequence ID" value="NZ_BJZV01000001.1"/>
</dbReference>